<protein>
    <recommendedName>
        <fullName evidence="4">DUF5017 domain-containing protein</fullName>
    </recommendedName>
</protein>
<comment type="caution">
    <text evidence="2">The sequence shown here is derived from an EMBL/GenBank/DDBJ whole genome shotgun (WGS) entry which is preliminary data.</text>
</comment>
<dbReference type="NCBIfam" id="NF038128">
    <property type="entry name" value="choice_anch_J"/>
    <property type="match status" value="1"/>
</dbReference>
<dbReference type="RefSeq" id="WP_131851987.1">
    <property type="nucleotide sequence ID" value="NZ_SKFH01000013.1"/>
</dbReference>
<sequence>MKKNIFLGTAAFAALCTLAISCVKDPVQAEAALPQGNVVWDLHESFDSVGKLTSKGWVIKNLSEPMGSTGWRQGRYESAQGMQYKFNGPVPYIGFPAFRANTAPTDFISVDVSAVNGTGNLSAWLISPQIPMKNGDTLIFYTRTADDANYPDYTRDRLQVLANFTDGTANVGSSSTSTGSFTTVLADINQNYIENFNGGYPEVWARARIVINNIPNGVTSTGRFAFRYVGNDAGLQGPNFASIIGIDELTYKHKGE</sequence>
<dbReference type="EMBL" id="SKFH01000013">
    <property type="protein sequence ID" value="TCZ71364.1"/>
    <property type="molecule type" value="Genomic_DNA"/>
</dbReference>
<reference evidence="2 3" key="1">
    <citation type="submission" date="2019-03" db="EMBL/GenBank/DDBJ databases">
        <authorList>
            <person name="Kim M.K.M."/>
        </authorList>
    </citation>
    <scope>NUCLEOTIDE SEQUENCE [LARGE SCALE GENOMIC DNA]</scope>
    <source>
        <strain evidence="2 3">17J68-15</strain>
    </source>
</reference>
<dbReference type="PROSITE" id="PS51257">
    <property type="entry name" value="PROKAR_LIPOPROTEIN"/>
    <property type="match status" value="1"/>
</dbReference>
<name>A0A4R4DZ03_9BACT</name>
<evidence type="ECO:0008006" key="4">
    <source>
        <dbReference type="Google" id="ProtNLM"/>
    </source>
</evidence>
<dbReference type="AlphaFoldDB" id="A0A4R4DZ03"/>
<evidence type="ECO:0000256" key="1">
    <source>
        <dbReference type="SAM" id="SignalP"/>
    </source>
</evidence>
<dbReference type="Gene3D" id="2.60.120.200">
    <property type="match status" value="1"/>
</dbReference>
<evidence type="ECO:0000313" key="3">
    <source>
        <dbReference type="Proteomes" id="UP000295164"/>
    </source>
</evidence>
<evidence type="ECO:0000313" key="2">
    <source>
        <dbReference type="EMBL" id="TCZ71364.1"/>
    </source>
</evidence>
<accession>A0A4R4DZ03</accession>
<keyword evidence="1" id="KW-0732">Signal</keyword>
<dbReference type="OrthoDB" id="8781670at2"/>
<keyword evidence="3" id="KW-1185">Reference proteome</keyword>
<feature type="signal peptide" evidence="1">
    <location>
        <begin position="1"/>
        <end position="19"/>
    </location>
</feature>
<dbReference type="Proteomes" id="UP000295164">
    <property type="component" value="Unassembled WGS sequence"/>
</dbReference>
<gene>
    <name evidence="2" type="ORF">E0486_09785</name>
</gene>
<proteinExistence type="predicted"/>
<organism evidence="2 3">
    <name type="scientific">Flaviaesturariibacter aridisoli</name>
    <dbReference type="NCBI Taxonomy" id="2545761"/>
    <lineage>
        <taxon>Bacteria</taxon>
        <taxon>Pseudomonadati</taxon>
        <taxon>Bacteroidota</taxon>
        <taxon>Chitinophagia</taxon>
        <taxon>Chitinophagales</taxon>
        <taxon>Chitinophagaceae</taxon>
        <taxon>Flaviaestuariibacter</taxon>
    </lineage>
</organism>
<feature type="chain" id="PRO_5020238554" description="DUF5017 domain-containing protein" evidence="1">
    <location>
        <begin position="20"/>
        <end position="256"/>
    </location>
</feature>